<protein>
    <recommendedName>
        <fullName evidence="23">Germinal-center associated nuclear protein</fullName>
        <ecNumber evidence="5">2.3.1.48</ecNumber>
    </recommendedName>
</protein>
<accession>A0ABD2N5J2</accession>
<dbReference type="GO" id="GO:0005737">
    <property type="term" value="C:cytoplasm"/>
    <property type="evidence" value="ECO:0007669"/>
    <property type="project" value="UniProtKB-SubCell"/>
</dbReference>
<comment type="function">
    <text evidence="22">As a component of the TREX-2 complex, involved in the export of mRNAs to the cytoplasm through the nuclear pores. Through the acetylation of histones, affects the assembly of nucleosomes at immunoglobulin variable region genes and promotes the recruitment and positioning of transcription complex to favor DNA cytosine deaminase AICDA/AID targeting, hence promoting somatic hypermutations.</text>
</comment>
<evidence type="ECO:0000256" key="2">
    <source>
        <dbReference type="ARBA" id="ARBA00004496"/>
    </source>
</evidence>
<gene>
    <name evidence="26" type="ORF">HHI36_015385</name>
</gene>
<evidence type="ECO:0000313" key="26">
    <source>
        <dbReference type="EMBL" id="KAL3273963.1"/>
    </source>
</evidence>
<keyword evidence="12" id="KW-0509">mRNA transport</keyword>
<dbReference type="EMBL" id="JABFTP020000062">
    <property type="protein sequence ID" value="KAL3273963.1"/>
    <property type="molecule type" value="Genomic_DNA"/>
</dbReference>
<evidence type="ECO:0000256" key="21">
    <source>
        <dbReference type="ARBA" id="ARBA00038443"/>
    </source>
</evidence>
<dbReference type="PANTHER" id="PTHR12436">
    <property type="entry name" value="80 KDA MCM3-ASSOCIATED PROTEIN"/>
    <property type="match status" value="1"/>
</dbReference>
<evidence type="ECO:0000256" key="14">
    <source>
        <dbReference type="ARBA" id="ARBA00022927"/>
    </source>
</evidence>
<evidence type="ECO:0000256" key="18">
    <source>
        <dbReference type="ARBA" id="ARBA00023132"/>
    </source>
</evidence>
<keyword evidence="11" id="KW-0808">Transferase</keyword>
<keyword evidence="9" id="KW-0963">Cytoplasm</keyword>
<organism evidence="26 27">
    <name type="scientific">Cryptolaemus montrouzieri</name>
    <dbReference type="NCBI Taxonomy" id="559131"/>
    <lineage>
        <taxon>Eukaryota</taxon>
        <taxon>Metazoa</taxon>
        <taxon>Ecdysozoa</taxon>
        <taxon>Arthropoda</taxon>
        <taxon>Hexapoda</taxon>
        <taxon>Insecta</taxon>
        <taxon>Pterygota</taxon>
        <taxon>Neoptera</taxon>
        <taxon>Endopterygota</taxon>
        <taxon>Coleoptera</taxon>
        <taxon>Polyphaga</taxon>
        <taxon>Cucujiformia</taxon>
        <taxon>Coccinelloidea</taxon>
        <taxon>Coccinellidae</taxon>
        <taxon>Scymninae</taxon>
        <taxon>Scymnini</taxon>
        <taxon>Cryptolaemus</taxon>
    </lineage>
</organism>
<dbReference type="GO" id="GO:0061733">
    <property type="term" value="F:protein-lysine-acetyltransferase activity"/>
    <property type="evidence" value="ECO:0007669"/>
    <property type="project" value="UniProtKB-EC"/>
</dbReference>
<dbReference type="Proteomes" id="UP001516400">
    <property type="component" value="Unassembled WGS sequence"/>
</dbReference>
<evidence type="ECO:0000256" key="19">
    <source>
        <dbReference type="ARBA" id="ARBA00023242"/>
    </source>
</evidence>
<dbReference type="GO" id="GO:0051028">
    <property type="term" value="P:mRNA transport"/>
    <property type="evidence" value="ECO:0007669"/>
    <property type="project" value="UniProtKB-KW"/>
</dbReference>
<dbReference type="GO" id="GO:0002376">
    <property type="term" value="P:immune system process"/>
    <property type="evidence" value="ECO:0007669"/>
    <property type="project" value="UniProtKB-KW"/>
</dbReference>
<dbReference type="SUPFAM" id="SSF54928">
    <property type="entry name" value="RNA-binding domain, RBD"/>
    <property type="match status" value="1"/>
</dbReference>
<evidence type="ECO:0000256" key="1">
    <source>
        <dbReference type="ARBA" id="ARBA00004286"/>
    </source>
</evidence>
<evidence type="ECO:0000256" key="4">
    <source>
        <dbReference type="ARBA" id="ARBA00004642"/>
    </source>
</evidence>
<keyword evidence="17" id="KW-0175">Coiled coil</keyword>
<evidence type="ECO:0000256" key="23">
    <source>
        <dbReference type="ARBA" id="ARBA00069544"/>
    </source>
</evidence>
<evidence type="ECO:0000256" key="13">
    <source>
        <dbReference type="ARBA" id="ARBA00022859"/>
    </source>
</evidence>
<comment type="similarity">
    <text evidence="21">Belongs to the SAC3 family.</text>
</comment>
<keyword evidence="20" id="KW-0012">Acyltransferase</keyword>
<dbReference type="Pfam" id="PF03399">
    <property type="entry name" value="SAC3_GANP"/>
    <property type="match status" value="1"/>
</dbReference>
<dbReference type="InterPro" id="IPR045107">
    <property type="entry name" value="SAC3/GANP/THP3"/>
</dbReference>
<keyword evidence="8" id="KW-0488">Methylation</keyword>
<keyword evidence="6" id="KW-0813">Transport</keyword>
<evidence type="ECO:0000256" key="9">
    <source>
        <dbReference type="ARBA" id="ARBA00022490"/>
    </source>
</evidence>
<dbReference type="GO" id="GO:0005643">
    <property type="term" value="C:nuclear pore"/>
    <property type="evidence" value="ECO:0007669"/>
    <property type="project" value="UniProtKB-SubCell"/>
</dbReference>
<evidence type="ECO:0000256" key="24">
    <source>
        <dbReference type="SAM" id="MobiDB-lite"/>
    </source>
</evidence>
<dbReference type="GO" id="GO:0005654">
    <property type="term" value="C:nucleoplasm"/>
    <property type="evidence" value="ECO:0007669"/>
    <property type="project" value="UniProtKB-SubCell"/>
</dbReference>
<evidence type="ECO:0000256" key="12">
    <source>
        <dbReference type="ARBA" id="ARBA00022816"/>
    </source>
</evidence>
<keyword evidence="27" id="KW-1185">Reference proteome</keyword>
<keyword evidence="14" id="KW-0653">Protein transport</keyword>
<comment type="caution">
    <text evidence="26">The sequence shown here is derived from an EMBL/GenBank/DDBJ whole genome shotgun (WGS) entry which is preliminary data.</text>
</comment>
<evidence type="ECO:0000256" key="15">
    <source>
        <dbReference type="ARBA" id="ARBA00022990"/>
    </source>
</evidence>
<evidence type="ECO:0000256" key="20">
    <source>
        <dbReference type="ARBA" id="ARBA00023315"/>
    </source>
</evidence>
<keyword evidence="13" id="KW-0391">Immunity</keyword>
<name>A0ABD2N5J2_9CUCU</name>
<keyword evidence="18" id="KW-0906">Nuclear pore complex</keyword>
<feature type="compositionally biased region" description="Basic and acidic residues" evidence="24">
    <location>
        <begin position="878"/>
        <end position="894"/>
    </location>
</feature>
<keyword evidence="10" id="KW-0597">Phosphoprotein</keyword>
<sequence length="1480" mass="172161">MENFKISCKNLPKIFFDDKNVAKNHFRRFGRIKKIVFKPKSKGCTVEYATEDGAQKAVKLGGIHENHIFEVVKDDPLDKRKRIKKDDDPDWLPDPDVLEELNAMCGGPSLGLASKYKLRPEGMEVEVTKETPKKIMKRQWPILEKKMYPKKIKPISTVSKNVLSEEQRELIEIIRKPAQSIDDKYKILDARDKLIRFFIKRDGNKSGATEGTCPDMCPEKERLLRVIQHQVSIYEQDSGREMNPSLAVKQYSRSSADQEASLPHELRPVGVLQMTMSYLVHRIMNLGDTLDVNIGDWYHFLWDRTRSIRKDITQQELCSPGSVTLVEQCARFHIHCSARLVAEDPSVFDQKINTENLTKCLQTLKYMYNDLKLKRIECPNEAEFRAYIILLNLNDGNFMWEVQKLRLEIQKSEEVKTAIKIYSALDKNNFIKFFKLVHVSTYLNACILMRYFIQVRIRAITMILKCYTPRITKVIYPLDKLTNNLGFESISHTIEFLHSCGLTITGSNSAVVLDRQMFTPPEFTYTSLDRSLNVVESKRKDLTVGQIICGLSLPPKDFETHIPQNSFNEKGVLKIDQYLKLKDLEGLKEIHTEVMTEKTSKIQSKSKFTSSKVANPYVYVKDSKASLVLSDSNTDRNEDALKRNVSNFVPVKSSIFSLDNRSKADNNVVLPTNIFGGKVIKSLNASDNQKQEKDLNIPSNLQGKGLNLFQNIPKNNFVGTSEKSQNIFGYGIKSNESLFGAKKDENPSGNIFGGTTLNSDANKFEGKSTDSVTSIFGNKTTIFGNQSKVFVETDMTKNDIKSKDDLDFKEIKWDIDSPEKEKESQNTFEDIFFKPVSSNIIGNYQSIVPKSIGGFFLPSVTINTPKKEDISNLPQKNESQKEQTEKQLQEAFKEKQRELEKEREKLEKEKQQRIRQLEVEREMAEKRRKDEEEQKKKLIEEQQREIERKKLREITLTINKLIPIILEKVEIQVRTEKLEELKKKMRKRFLLNVFQMWRKSAIKMKKKRKAIDCSPVWLCTRSPQQEASELRTESQNLTLKYMKRYKLGEPVTLACDEPTITRKIDFKELSDVIFRRYCQLGMKFFKDIYWKGVISLPGRYEMPEGRGRIEETLQQFIQWKEFKEETVLLEQYAFNCVQSVKYCIEKQNDLQVRHCDANGFIFIGKNYNQMLCKRILENVKAFGVFVRIPIVILLQEKPPNTMNFKILVEQGVISDYLILVDNLSPQKLIINIEKGLKFLLKNTQKPPSLELDTMKAFLIKNLCTEIWKRANSFCKWNSIYKNCLRNPNIVIDLYNEALAKLKNSILDKACFEFANFPEVFKELLPSEIPDCIPCDYKYFPAFFKDNSYFNYLSNIVNNLELKSLKMWPPENQFDLEKLLLKYCSELFKDHQRPFYKIMAVFLKHIDTDGGFEDIQTVVWTDVIEILALEKIRQTNFSLEDTEFFNKSVYNQLVVIYNPETLYEYINTDWFYVNNPIIKNI</sequence>
<evidence type="ECO:0000256" key="22">
    <source>
        <dbReference type="ARBA" id="ARBA00055631"/>
    </source>
</evidence>
<evidence type="ECO:0000313" key="27">
    <source>
        <dbReference type="Proteomes" id="UP001516400"/>
    </source>
</evidence>
<feature type="domain" description="SAC3/GANP/THP3 conserved" evidence="25">
    <location>
        <begin position="216"/>
        <end position="505"/>
    </location>
</feature>
<evidence type="ECO:0000259" key="25">
    <source>
        <dbReference type="Pfam" id="PF03399"/>
    </source>
</evidence>
<evidence type="ECO:0000256" key="5">
    <source>
        <dbReference type="ARBA" id="ARBA00013184"/>
    </source>
</evidence>
<evidence type="ECO:0000256" key="8">
    <source>
        <dbReference type="ARBA" id="ARBA00022481"/>
    </source>
</evidence>
<dbReference type="FunFam" id="1.25.40.990:FF:000003">
    <property type="entry name" value="germinal-center associated nuclear protein isoform X2"/>
    <property type="match status" value="1"/>
</dbReference>
<keyword evidence="16" id="KW-0811">Translocation</keyword>
<evidence type="ECO:0000256" key="17">
    <source>
        <dbReference type="ARBA" id="ARBA00023054"/>
    </source>
</evidence>
<evidence type="ECO:0000256" key="3">
    <source>
        <dbReference type="ARBA" id="ARBA00004567"/>
    </source>
</evidence>
<keyword evidence="7" id="KW-0158">Chromosome</keyword>
<evidence type="ECO:0000256" key="10">
    <source>
        <dbReference type="ARBA" id="ARBA00022553"/>
    </source>
</evidence>
<evidence type="ECO:0000256" key="11">
    <source>
        <dbReference type="ARBA" id="ARBA00022679"/>
    </source>
</evidence>
<dbReference type="GO" id="GO:0005694">
    <property type="term" value="C:chromosome"/>
    <property type="evidence" value="ECO:0007669"/>
    <property type="project" value="UniProtKB-SubCell"/>
</dbReference>
<dbReference type="InterPro" id="IPR005062">
    <property type="entry name" value="SAC3/GANP/THP3_conserved"/>
</dbReference>
<reference evidence="26 27" key="1">
    <citation type="journal article" date="2021" name="BMC Biol.">
        <title>Horizontally acquired antibacterial genes associated with adaptive radiation of ladybird beetles.</title>
        <authorList>
            <person name="Li H.S."/>
            <person name="Tang X.F."/>
            <person name="Huang Y.H."/>
            <person name="Xu Z.Y."/>
            <person name="Chen M.L."/>
            <person name="Du X.Y."/>
            <person name="Qiu B.Y."/>
            <person name="Chen P.T."/>
            <person name="Zhang W."/>
            <person name="Slipinski A."/>
            <person name="Escalona H.E."/>
            <person name="Waterhouse R.M."/>
            <person name="Zwick A."/>
            <person name="Pang H."/>
        </authorList>
    </citation>
    <scope>NUCLEOTIDE SEQUENCE [LARGE SCALE GENOMIC DNA]</scope>
    <source>
        <strain evidence="26">SYSU2018</strain>
    </source>
</reference>
<keyword evidence="15" id="KW-0007">Acetylation</keyword>
<dbReference type="InterPro" id="IPR035979">
    <property type="entry name" value="RBD_domain_sf"/>
</dbReference>
<dbReference type="Gene3D" id="1.25.40.990">
    <property type="match status" value="1"/>
</dbReference>
<dbReference type="EC" id="2.3.1.48" evidence="5"/>
<dbReference type="GO" id="GO:0015031">
    <property type="term" value="P:protein transport"/>
    <property type="evidence" value="ECO:0007669"/>
    <property type="project" value="UniProtKB-KW"/>
</dbReference>
<proteinExistence type="inferred from homology"/>
<dbReference type="PANTHER" id="PTHR12436:SF3">
    <property type="entry name" value="GERMINAL-CENTER ASSOCIATED NUCLEAR PROTEIN"/>
    <property type="match status" value="1"/>
</dbReference>
<evidence type="ECO:0000256" key="7">
    <source>
        <dbReference type="ARBA" id="ARBA00022454"/>
    </source>
</evidence>
<keyword evidence="19" id="KW-0539">Nucleus</keyword>
<evidence type="ECO:0000256" key="6">
    <source>
        <dbReference type="ARBA" id="ARBA00022448"/>
    </source>
</evidence>
<feature type="region of interest" description="Disordered" evidence="24">
    <location>
        <begin position="866"/>
        <end position="894"/>
    </location>
</feature>
<comment type="subcellular location">
    <subcellularLocation>
        <location evidence="1">Chromosome</location>
    </subcellularLocation>
    <subcellularLocation>
        <location evidence="2">Cytoplasm</location>
    </subcellularLocation>
    <subcellularLocation>
        <location evidence="3">Nucleus</location>
        <location evidence="3">Nuclear pore complex</location>
    </subcellularLocation>
    <subcellularLocation>
        <location evidence="4">Nucleus</location>
        <location evidence="4">Nucleoplasm</location>
    </subcellularLocation>
</comment>
<evidence type="ECO:0000256" key="16">
    <source>
        <dbReference type="ARBA" id="ARBA00023010"/>
    </source>
</evidence>